<proteinExistence type="inferred from homology"/>
<dbReference type="EMBL" id="JAAIJR010000003">
    <property type="protein sequence ID" value="NEX18983.1"/>
    <property type="molecule type" value="Genomic_DNA"/>
</dbReference>
<dbReference type="Gene3D" id="3.40.50.720">
    <property type="entry name" value="NAD(P)-binding Rossmann-like Domain"/>
    <property type="match status" value="1"/>
</dbReference>
<reference evidence="6 7" key="2">
    <citation type="submission" date="2020-02" db="EMBL/GenBank/DDBJ databases">
        <title>Genome sequences of Thiorhodococcus mannitoliphagus and Thiorhodococcus minor, purple sulfur photosynthetic bacteria in the gammaproteobacterial family, Chromatiaceae.</title>
        <authorList>
            <person name="Aviles F.A."/>
            <person name="Meyer T.E."/>
            <person name="Kyndt J.A."/>
        </authorList>
    </citation>
    <scope>NUCLEOTIDE SEQUENCE [LARGE SCALE GENOMIC DNA]</scope>
    <source>
        <strain evidence="6 7">DSM 18266</strain>
    </source>
</reference>
<evidence type="ECO:0000313" key="7">
    <source>
        <dbReference type="Proteomes" id="UP000471640"/>
    </source>
</evidence>
<dbReference type="Gene3D" id="3.90.180.10">
    <property type="entry name" value="Medium-chain alcohol dehydrogenases, catalytic domain"/>
    <property type="match status" value="1"/>
</dbReference>
<dbReference type="Proteomes" id="UP000471640">
    <property type="component" value="Unassembled WGS sequence"/>
</dbReference>
<keyword evidence="5" id="KW-0560">Oxidoreductase</keyword>
<dbReference type="SUPFAM" id="SSF51735">
    <property type="entry name" value="NAD(P)-binding Rossmann-fold domains"/>
    <property type="match status" value="1"/>
</dbReference>
<sequence>MTESRKAFAYWVTAPGQGELRPEPWPEVEPGQVRVRALYGAVSRGTEALVYRGEIPPSEHRRMRAPFQEGDFSFPVKYGYCSVGEVEEGSAALVGKQVFCLYPHQTHYVVPAEAVVPLPDAVPASRAILAANMETAVNGLWDATPRLGDRIAVIGAGTVGCLVAWLAGKIPGCEVELIDVDPGKAEVAKALGVRFAIPQQARREADLVIHASGNPAGLVTALELAGFESTVVEMSWLGTRAATLPLGEGFHQRRLTLRSSQVGGIPPLQSPRWSLRRRFETALGLLADPRLDMLITGSSPFSELPRVMARLIEDPQGAICHRIHYS</sequence>
<gene>
    <name evidence="6" type="ORF">G3480_01405</name>
</gene>
<keyword evidence="4" id="KW-0862">Zinc</keyword>
<evidence type="ECO:0000256" key="5">
    <source>
        <dbReference type="ARBA" id="ARBA00023002"/>
    </source>
</evidence>
<keyword evidence="3" id="KW-0479">Metal-binding</keyword>
<dbReference type="GO" id="GO:0016491">
    <property type="term" value="F:oxidoreductase activity"/>
    <property type="evidence" value="ECO:0007669"/>
    <property type="project" value="UniProtKB-KW"/>
</dbReference>
<evidence type="ECO:0000256" key="3">
    <source>
        <dbReference type="ARBA" id="ARBA00022723"/>
    </source>
</evidence>
<dbReference type="AlphaFoldDB" id="A0A6P1DP49"/>
<dbReference type="SUPFAM" id="SSF50129">
    <property type="entry name" value="GroES-like"/>
    <property type="match status" value="1"/>
</dbReference>
<evidence type="ECO:0000256" key="2">
    <source>
        <dbReference type="ARBA" id="ARBA00008072"/>
    </source>
</evidence>
<dbReference type="PANTHER" id="PTHR43350:SF19">
    <property type="entry name" value="D-GULOSIDE 3-DEHYDROGENASE"/>
    <property type="match status" value="1"/>
</dbReference>
<reference evidence="7" key="1">
    <citation type="journal article" date="2020" name="Microbiol. Resour. Announc.">
        <title>Draft Genome Sequences of Thiorhodococcus mannitoliphagus and Thiorhodococcus minor, Purple Sulfur Photosynthetic Bacteria in the Gammaproteobacterial Family Chromatiaceae.</title>
        <authorList>
            <person name="Aviles F.A."/>
            <person name="Meyer T.E."/>
            <person name="Kyndt J.A."/>
        </authorList>
    </citation>
    <scope>NUCLEOTIDE SEQUENCE [LARGE SCALE GENOMIC DNA]</scope>
    <source>
        <strain evidence="7">DSM 18266</strain>
    </source>
</reference>
<evidence type="ECO:0000313" key="6">
    <source>
        <dbReference type="EMBL" id="NEX18983.1"/>
    </source>
</evidence>
<dbReference type="InterPro" id="IPR036291">
    <property type="entry name" value="NAD(P)-bd_dom_sf"/>
</dbReference>
<name>A0A6P1DP49_9GAMM</name>
<evidence type="ECO:0000256" key="4">
    <source>
        <dbReference type="ARBA" id="ARBA00022833"/>
    </source>
</evidence>
<keyword evidence="7" id="KW-1185">Reference proteome</keyword>
<comment type="caution">
    <text evidence="6">The sequence shown here is derived from an EMBL/GenBank/DDBJ whole genome shotgun (WGS) entry which is preliminary data.</text>
</comment>
<dbReference type="PANTHER" id="PTHR43350">
    <property type="entry name" value="NAD-DEPENDENT ALCOHOL DEHYDROGENASE"/>
    <property type="match status" value="1"/>
</dbReference>
<evidence type="ECO:0000256" key="1">
    <source>
        <dbReference type="ARBA" id="ARBA00001947"/>
    </source>
</evidence>
<comment type="cofactor">
    <cofactor evidence="1">
        <name>Zn(2+)</name>
        <dbReference type="ChEBI" id="CHEBI:29105"/>
    </cofactor>
</comment>
<dbReference type="CDD" id="cd08255">
    <property type="entry name" value="2-desacetyl-2-hydroxyethyl_bacteriochlorophyllide_like"/>
    <property type="match status" value="1"/>
</dbReference>
<dbReference type="RefSeq" id="WP_164651866.1">
    <property type="nucleotide sequence ID" value="NZ_JAAIJR010000003.1"/>
</dbReference>
<accession>A0A6P1DP49</accession>
<dbReference type="InterPro" id="IPR011032">
    <property type="entry name" value="GroES-like_sf"/>
</dbReference>
<protein>
    <submittedName>
        <fullName evidence="6">Zinc-binding alcohol dehydrogenase</fullName>
    </submittedName>
</protein>
<organism evidence="6 7">
    <name type="scientific">Thiorhodococcus mannitoliphagus</name>
    <dbReference type="NCBI Taxonomy" id="329406"/>
    <lineage>
        <taxon>Bacteria</taxon>
        <taxon>Pseudomonadati</taxon>
        <taxon>Pseudomonadota</taxon>
        <taxon>Gammaproteobacteria</taxon>
        <taxon>Chromatiales</taxon>
        <taxon>Chromatiaceae</taxon>
        <taxon>Thiorhodococcus</taxon>
    </lineage>
</organism>
<dbReference type="GO" id="GO:0046872">
    <property type="term" value="F:metal ion binding"/>
    <property type="evidence" value="ECO:0007669"/>
    <property type="project" value="UniProtKB-KW"/>
</dbReference>
<comment type="similarity">
    <text evidence="2">Belongs to the zinc-containing alcohol dehydrogenase family.</text>
</comment>